<gene>
    <name evidence="1" type="ORF">PCOR1329_LOCUS58510</name>
</gene>
<comment type="caution">
    <text evidence="1">The sequence shown here is derived from an EMBL/GenBank/DDBJ whole genome shotgun (WGS) entry which is preliminary data.</text>
</comment>
<proteinExistence type="predicted"/>
<evidence type="ECO:0000313" key="1">
    <source>
        <dbReference type="EMBL" id="CAK0873251.1"/>
    </source>
</evidence>
<dbReference type="Proteomes" id="UP001189429">
    <property type="component" value="Unassembled WGS sequence"/>
</dbReference>
<keyword evidence="2" id="KW-1185">Reference proteome</keyword>
<evidence type="ECO:0000313" key="2">
    <source>
        <dbReference type="Proteomes" id="UP001189429"/>
    </source>
</evidence>
<dbReference type="EMBL" id="CAUYUJ010017259">
    <property type="protein sequence ID" value="CAK0873251.1"/>
    <property type="molecule type" value="Genomic_DNA"/>
</dbReference>
<name>A0ABN9VMF0_9DINO</name>
<feature type="non-terminal residue" evidence="1">
    <location>
        <position position="1"/>
    </location>
</feature>
<feature type="non-terminal residue" evidence="1">
    <location>
        <position position="149"/>
    </location>
</feature>
<reference evidence="1" key="1">
    <citation type="submission" date="2023-10" db="EMBL/GenBank/DDBJ databases">
        <authorList>
            <person name="Chen Y."/>
            <person name="Shah S."/>
            <person name="Dougan E. K."/>
            <person name="Thang M."/>
            <person name="Chan C."/>
        </authorList>
    </citation>
    <scope>NUCLEOTIDE SEQUENCE [LARGE SCALE GENOMIC DNA]</scope>
</reference>
<accession>A0ABN9VMF0</accession>
<protein>
    <submittedName>
        <fullName evidence="1">Uncharacterized protein</fullName>
    </submittedName>
</protein>
<organism evidence="1 2">
    <name type="scientific">Prorocentrum cordatum</name>
    <dbReference type="NCBI Taxonomy" id="2364126"/>
    <lineage>
        <taxon>Eukaryota</taxon>
        <taxon>Sar</taxon>
        <taxon>Alveolata</taxon>
        <taxon>Dinophyceae</taxon>
        <taxon>Prorocentrales</taxon>
        <taxon>Prorocentraceae</taxon>
        <taxon>Prorocentrum</taxon>
    </lineage>
</organism>
<sequence>VKTLNTSSHYVLVKLDVKEYLMSGTHDVLVQQNSKLFVGAELYRYRDALKCVLEDQFASTSSSSPIFQVTCGSGMGVSCSGEVSDASLYFLAEHDMLADTHFRFHCGLRAHFSFNDDVFAVLGDPRKDVDAVKIQLSASSCPFVVDVET</sequence>